<dbReference type="RefSeq" id="WP_255059266.1">
    <property type="nucleotide sequence ID" value="NZ_JANDBD010000003.1"/>
</dbReference>
<comment type="caution">
    <text evidence="1">The sequence shown here is derived from an EMBL/GenBank/DDBJ whole genome shotgun (WGS) entry which is preliminary data.</text>
</comment>
<dbReference type="InterPro" id="IPR014512">
    <property type="entry name" value="O_gly_hydro"/>
</dbReference>
<accession>A0ABT1LYY4</accession>
<gene>
    <name evidence="1" type="ORF">NM203_07815</name>
</gene>
<dbReference type="Gene3D" id="1.50.10.20">
    <property type="match status" value="1"/>
</dbReference>
<keyword evidence="2" id="KW-1185">Reference proteome</keyword>
<evidence type="ECO:0000313" key="2">
    <source>
        <dbReference type="Proteomes" id="UP001651690"/>
    </source>
</evidence>
<dbReference type="Pfam" id="PF03663">
    <property type="entry name" value="Glyco_hydro_76"/>
    <property type="match status" value="1"/>
</dbReference>
<dbReference type="PIRSF" id="PIRSF021505">
    <property type="entry name" value="O_gly_hdrol"/>
    <property type="match status" value="1"/>
</dbReference>
<dbReference type="EMBL" id="JANDBD010000003">
    <property type="protein sequence ID" value="MCP9272091.1"/>
    <property type="molecule type" value="Genomic_DNA"/>
</dbReference>
<dbReference type="PANTHER" id="PTHR47791">
    <property type="entry name" value="MEIOTICALLY UP-REGULATED GENE 191 PROTEIN"/>
    <property type="match status" value="1"/>
</dbReference>
<sequence length="385" mass="43256">MDQLWANRAASSEAAIAKRHLKRLWHLPGTQLGVVAWPTERRYSTFRMWHYWWQAHLLDNLVDAQLRDPQPERLTRINRQIRAHRIRNTGRWINDYYDDMAWLALALERAGRLCGVERPKALEKLADQFLNAWVPEDGGGIPWRKQDQFFNAPANGPAGIFLARYDDRLRRAQQMADWIDETLIDPETGLVFDGIKAGSLVRAQYTYCQGVVLGLETELAARTEDERHALRVHRLVAAVRDNMATDGVIRGAGGGDGGLFNGITARYLALVATTLPERTPEDEETRSAARELVVKSAQSAWDYRQTVDGLPLFGAFWDRNAELPGAGGKSAEFVEGAVNASEVPEKDLSVQLSGWMLMEAAHTLTDDGPQLALELETEPSKEDDE</sequence>
<dbReference type="InterPro" id="IPR008928">
    <property type="entry name" value="6-hairpin_glycosidase_sf"/>
</dbReference>
<dbReference type="PANTHER" id="PTHR47791:SF3">
    <property type="entry name" value="MEIOTICALLY UP-REGULATED GENE 191 PROTEIN"/>
    <property type="match status" value="1"/>
</dbReference>
<reference evidence="1 2" key="1">
    <citation type="submission" date="2022-06" db="EMBL/GenBank/DDBJ databases">
        <title>Mycolicibacterium sp. CAU 1645 isolated from seawater.</title>
        <authorList>
            <person name="Kim W."/>
        </authorList>
    </citation>
    <scope>NUCLEOTIDE SEQUENCE [LARGE SCALE GENOMIC DNA]</scope>
    <source>
        <strain evidence="1 2">CAU 1645</strain>
    </source>
</reference>
<dbReference type="SUPFAM" id="SSF48208">
    <property type="entry name" value="Six-hairpin glycosidases"/>
    <property type="match status" value="1"/>
</dbReference>
<dbReference type="Proteomes" id="UP001651690">
    <property type="component" value="Unassembled WGS sequence"/>
</dbReference>
<name>A0ABT1LYY4_9MYCO</name>
<dbReference type="InterPro" id="IPR053169">
    <property type="entry name" value="MUG_Protein"/>
</dbReference>
<proteinExistence type="predicted"/>
<dbReference type="InterPro" id="IPR005198">
    <property type="entry name" value="Glyco_hydro_76"/>
</dbReference>
<organism evidence="1 2">
    <name type="scientific">Mycolicibacterium arenosum</name>
    <dbReference type="NCBI Taxonomy" id="2952157"/>
    <lineage>
        <taxon>Bacteria</taxon>
        <taxon>Bacillati</taxon>
        <taxon>Actinomycetota</taxon>
        <taxon>Actinomycetes</taxon>
        <taxon>Mycobacteriales</taxon>
        <taxon>Mycobacteriaceae</taxon>
        <taxon>Mycolicibacterium</taxon>
    </lineage>
</organism>
<protein>
    <submittedName>
        <fullName evidence="1">Fructose-bisphosphate aldolase</fullName>
    </submittedName>
</protein>
<evidence type="ECO:0000313" key="1">
    <source>
        <dbReference type="EMBL" id="MCP9272091.1"/>
    </source>
</evidence>